<dbReference type="Proteomes" id="UP000352698">
    <property type="component" value="Unassembled WGS sequence"/>
</dbReference>
<dbReference type="EMBL" id="CABEEP010000003">
    <property type="protein sequence ID" value="VTQ74149.1"/>
    <property type="molecule type" value="Genomic_DNA"/>
</dbReference>
<organism evidence="1 2">
    <name type="scientific">Enterococcus hirae</name>
    <dbReference type="NCBI Taxonomy" id="1354"/>
    <lineage>
        <taxon>Bacteria</taxon>
        <taxon>Bacillati</taxon>
        <taxon>Bacillota</taxon>
        <taxon>Bacilli</taxon>
        <taxon>Lactobacillales</taxon>
        <taxon>Enterococcaceae</taxon>
        <taxon>Enterococcus</taxon>
    </lineage>
</organism>
<sequence length="64" mass="7722">MEYFLFDSSQNKYLARLENSKEYGFLTREEEKAYRFSEDDIDLAWHTAYQCAWLGLGQFFVYGE</sequence>
<protein>
    <submittedName>
        <fullName evidence="1">Uncharacterized protein</fullName>
    </submittedName>
</protein>
<gene>
    <name evidence="1" type="ORF">NCTC12204_02796</name>
</gene>
<dbReference type="RefSeq" id="WP_010738564.1">
    <property type="nucleotide sequence ID" value="NZ_CABEEP010000003.1"/>
</dbReference>
<name>A0A7Z9AXZ0_ENTHR</name>
<evidence type="ECO:0000313" key="1">
    <source>
        <dbReference type="EMBL" id="VTQ74149.1"/>
    </source>
</evidence>
<comment type="caution">
    <text evidence="1">The sequence shown here is derived from an EMBL/GenBank/DDBJ whole genome shotgun (WGS) entry which is preliminary data.</text>
</comment>
<dbReference type="AlphaFoldDB" id="A0A7Z9AXZ0"/>
<accession>A0A7Z9AXZ0</accession>
<evidence type="ECO:0000313" key="2">
    <source>
        <dbReference type="Proteomes" id="UP000352698"/>
    </source>
</evidence>
<reference evidence="1 2" key="1">
    <citation type="submission" date="2019-05" db="EMBL/GenBank/DDBJ databases">
        <authorList>
            <consortium name="Pathogen Informatics"/>
        </authorList>
    </citation>
    <scope>NUCLEOTIDE SEQUENCE [LARGE SCALE GENOMIC DNA]</scope>
    <source>
        <strain evidence="1 2">NCTC12204</strain>
    </source>
</reference>
<proteinExistence type="predicted"/>